<feature type="transmembrane region" description="Helical" evidence="6">
    <location>
        <begin position="209"/>
        <end position="229"/>
    </location>
</feature>
<keyword evidence="9" id="KW-1185">Reference proteome</keyword>
<keyword evidence="5 6" id="KW-0472">Membrane</keyword>
<dbReference type="PANTHER" id="PTHR42920">
    <property type="entry name" value="OS03G0707200 PROTEIN-RELATED"/>
    <property type="match status" value="1"/>
</dbReference>
<proteinExistence type="predicted"/>
<dbReference type="Proteomes" id="UP000031104">
    <property type="component" value="Chromosome"/>
</dbReference>
<keyword evidence="3 6" id="KW-0812">Transmembrane</keyword>
<evidence type="ECO:0000256" key="4">
    <source>
        <dbReference type="ARBA" id="ARBA00022989"/>
    </source>
</evidence>
<reference evidence="8 9" key="1">
    <citation type="submission" date="2014-12" db="EMBL/GenBank/DDBJ databases">
        <title>Complete genome sequence of Francisella guanzhouensis strain 08HL01032 isolated from air-conditioning system in China.</title>
        <authorList>
            <person name="Svensson D."/>
            <person name="Ohrman C."/>
            <person name="Backman S."/>
            <person name="Karlsson E."/>
            <person name="Nilsson E."/>
            <person name="Bystrom M."/>
            <person name="Larkeryd A."/>
            <person name="Stenberg P."/>
            <person name="Scholtz H.C."/>
            <person name="Forsman M."/>
            <person name="Sjodin A."/>
        </authorList>
    </citation>
    <scope>NUCLEOTIDE SEQUENCE [LARGE SCALE GENOMIC DNA]</scope>
    <source>
        <strain evidence="8 9">08HL01032</strain>
    </source>
</reference>
<evidence type="ECO:0000313" key="9">
    <source>
        <dbReference type="Proteomes" id="UP000031104"/>
    </source>
</evidence>
<dbReference type="SUPFAM" id="SSF103481">
    <property type="entry name" value="Multidrug resistance efflux transporter EmrE"/>
    <property type="match status" value="2"/>
</dbReference>
<evidence type="ECO:0000259" key="7">
    <source>
        <dbReference type="Pfam" id="PF00892"/>
    </source>
</evidence>
<dbReference type="EMBL" id="CP010427">
    <property type="protein sequence ID" value="AJC48731.1"/>
    <property type="molecule type" value="Genomic_DNA"/>
</dbReference>
<sequence length="287" mass="32074">MNSLQNKEAQSYIAALIAVLIWGMFPTLVKSTLQFASVEQLLVLRFLVASLLFLPMFNTVFNKLLVIEKRYLALFVIFTIAVFFSQTYVLSQVPASWYVAVFTLAPIIFLLVYRETLNLFGKIGVTLAIIGMGLFFTSMNDHTDMNFLTMILLIISMLSWVGYSIFARKLHSQLNDREIVALTSFVGFGSSFVFWGTKGFVWEDLSLSILGLCVLTGVVLPLALVLYSFSLRIKPIFAMFSQYLEPIFGLLAAALFLGEVMGAIQYLAAIVIIIGTLFVGISSRQKK</sequence>
<feature type="domain" description="EamA" evidence="7">
    <location>
        <begin position="149"/>
        <end position="279"/>
    </location>
</feature>
<organism evidence="8 9">
    <name type="scientific">Allofrancisella guangzhouensis</name>
    <dbReference type="NCBI Taxonomy" id="594679"/>
    <lineage>
        <taxon>Bacteria</taxon>
        <taxon>Pseudomonadati</taxon>
        <taxon>Pseudomonadota</taxon>
        <taxon>Gammaproteobacteria</taxon>
        <taxon>Thiotrichales</taxon>
        <taxon>Francisellaceae</taxon>
        <taxon>Allofrancisella</taxon>
    </lineage>
</organism>
<dbReference type="HOGENOM" id="CLU_968923_0_0_6"/>
<gene>
    <name evidence="8" type="ORF">SD28_03275</name>
</gene>
<evidence type="ECO:0000256" key="2">
    <source>
        <dbReference type="ARBA" id="ARBA00022475"/>
    </source>
</evidence>
<dbReference type="STRING" id="594679.SD28_03275"/>
<feature type="transmembrane region" description="Helical" evidence="6">
    <location>
        <begin position="236"/>
        <end position="257"/>
    </location>
</feature>
<keyword evidence="2" id="KW-1003">Cell membrane</keyword>
<protein>
    <recommendedName>
        <fullName evidence="7">EamA domain-containing protein</fullName>
    </recommendedName>
</protein>
<accession>A0A0A8E991</accession>
<evidence type="ECO:0000256" key="3">
    <source>
        <dbReference type="ARBA" id="ARBA00022692"/>
    </source>
</evidence>
<dbReference type="Pfam" id="PF00892">
    <property type="entry name" value="EamA"/>
    <property type="match status" value="2"/>
</dbReference>
<evidence type="ECO:0000256" key="5">
    <source>
        <dbReference type="ARBA" id="ARBA00023136"/>
    </source>
</evidence>
<dbReference type="InterPro" id="IPR051258">
    <property type="entry name" value="Diverse_Substrate_Transporter"/>
</dbReference>
<feature type="transmembrane region" description="Helical" evidence="6">
    <location>
        <begin position="95"/>
        <end position="112"/>
    </location>
</feature>
<comment type="subcellular location">
    <subcellularLocation>
        <location evidence="1">Cell membrane</location>
        <topology evidence="1">Multi-pass membrane protein</topology>
    </subcellularLocation>
</comment>
<dbReference type="GO" id="GO:0005886">
    <property type="term" value="C:plasma membrane"/>
    <property type="evidence" value="ECO:0007669"/>
    <property type="project" value="UniProtKB-SubCell"/>
</dbReference>
<dbReference type="PANTHER" id="PTHR42920:SF29">
    <property type="entry name" value="MEMBRANE PROTEIN"/>
    <property type="match status" value="1"/>
</dbReference>
<feature type="transmembrane region" description="Helical" evidence="6">
    <location>
        <begin position="12"/>
        <end position="29"/>
    </location>
</feature>
<feature type="transmembrane region" description="Helical" evidence="6">
    <location>
        <begin position="145"/>
        <end position="167"/>
    </location>
</feature>
<feature type="transmembrane region" description="Helical" evidence="6">
    <location>
        <begin position="71"/>
        <end position="89"/>
    </location>
</feature>
<dbReference type="RefSeq" id="WP_039124072.1">
    <property type="nucleotide sequence ID" value="NZ_CP010427.1"/>
</dbReference>
<evidence type="ECO:0000256" key="1">
    <source>
        <dbReference type="ARBA" id="ARBA00004651"/>
    </source>
</evidence>
<evidence type="ECO:0000313" key="8">
    <source>
        <dbReference type="EMBL" id="AJC48731.1"/>
    </source>
</evidence>
<dbReference type="InterPro" id="IPR000620">
    <property type="entry name" value="EamA_dom"/>
</dbReference>
<keyword evidence="4 6" id="KW-1133">Transmembrane helix</keyword>
<name>A0A0A8E991_9GAMM</name>
<feature type="transmembrane region" description="Helical" evidence="6">
    <location>
        <begin position="263"/>
        <end position="281"/>
    </location>
</feature>
<feature type="domain" description="EamA" evidence="7">
    <location>
        <begin position="12"/>
        <end position="136"/>
    </location>
</feature>
<evidence type="ECO:0000256" key="6">
    <source>
        <dbReference type="SAM" id="Phobius"/>
    </source>
</evidence>
<dbReference type="InterPro" id="IPR037185">
    <property type="entry name" value="EmrE-like"/>
</dbReference>
<dbReference type="AlphaFoldDB" id="A0A0A8E991"/>
<dbReference type="KEGG" id="fgu:SD28_03275"/>
<feature type="transmembrane region" description="Helical" evidence="6">
    <location>
        <begin position="119"/>
        <end position="139"/>
    </location>
</feature>
<feature type="transmembrane region" description="Helical" evidence="6">
    <location>
        <begin position="41"/>
        <end position="59"/>
    </location>
</feature>
<feature type="transmembrane region" description="Helical" evidence="6">
    <location>
        <begin position="179"/>
        <end position="197"/>
    </location>
</feature>